<protein>
    <submittedName>
        <fullName evidence="16">Tenascin major-like isoform X2</fullName>
    </submittedName>
</protein>
<dbReference type="SUPFAM" id="SSF49464">
    <property type="entry name" value="Carboxypeptidase regulatory domain-like"/>
    <property type="match status" value="1"/>
</dbReference>
<keyword evidence="6" id="KW-0677">Repeat</keyword>
<name>A0A6A0GP30_HYAAZ</name>
<dbReference type="InterPro" id="IPR006530">
    <property type="entry name" value="YD"/>
</dbReference>
<evidence type="ECO:0000259" key="14">
    <source>
        <dbReference type="Pfam" id="PF25021"/>
    </source>
</evidence>
<dbReference type="InterPro" id="IPR008969">
    <property type="entry name" value="CarboxyPept-like_regulatory"/>
</dbReference>
<dbReference type="InterPro" id="IPR056822">
    <property type="entry name" value="TEN_NHL"/>
</dbReference>
<evidence type="ECO:0000259" key="13">
    <source>
        <dbReference type="Pfam" id="PF25020"/>
    </source>
</evidence>
<evidence type="ECO:0000259" key="12">
    <source>
        <dbReference type="Pfam" id="PF24329"/>
    </source>
</evidence>
<feature type="domain" description="Teneurin-like YD-shell" evidence="15">
    <location>
        <begin position="700"/>
        <end position="1581"/>
    </location>
</feature>
<evidence type="ECO:0000256" key="10">
    <source>
        <dbReference type="SAM" id="MobiDB-lite"/>
    </source>
</evidence>
<keyword evidence="7" id="KW-1133">Transmembrane helix</keyword>
<keyword evidence="8" id="KW-0472">Membrane</keyword>
<dbReference type="InterPro" id="IPR028916">
    <property type="entry name" value="Tox-GHH_dom"/>
</dbReference>
<keyword evidence="5" id="KW-0812">Transmembrane</keyword>
<dbReference type="InterPro" id="IPR056823">
    <property type="entry name" value="TEN-like_YD-shell"/>
</dbReference>
<evidence type="ECO:0000256" key="4">
    <source>
        <dbReference type="ARBA" id="ARBA00022536"/>
    </source>
</evidence>
<reference evidence="16" key="1">
    <citation type="submission" date="2014-08" db="EMBL/GenBank/DDBJ databases">
        <authorList>
            <person name="Murali S."/>
            <person name="Richards S."/>
            <person name="Bandaranaike D."/>
            <person name="Bellair M."/>
            <person name="Blankenburg K."/>
            <person name="Chao H."/>
            <person name="Dinh H."/>
            <person name="Doddapaneni H."/>
            <person name="Dugan-Rocha S."/>
            <person name="Elkadiri S."/>
            <person name="Gnanaolivu R."/>
            <person name="Hughes D."/>
            <person name="Lee S."/>
            <person name="Li M."/>
            <person name="Ming W."/>
            <person name="Munidasa M."/>
            <person name="Muniz J."/>
            <person name="Nguyen L."/>
            <person name="Osuji N."/>
            <person name="Pu L.-L."/>
            <person name="Puazo M."/>
            <person name="Skinner E."/>
            <person name="Qu C."/>
            <person name="Quiroz J."/>
            <person name="Raj R."/>
            <person name="Weissenberger G."/>
            <person name="Xin Y."/>
            <person name="Zou X."/>
            <person name="Han Y."/>
            <person name="Worley K."/>
            <person name="Muzny D."/>
            <person name="Gibbs R."/>
        </authorList>
    </citation>
    <scope>NUCLEOTIDE SEQUENCE</scope>
    <source>
        <strain evidence="16">HAZT.00-mixed</strain>
        <tissue evidence="16">Whole organism</tissue>
    </source>
</reference>
<evidence type="ECO:0000256" key="5">
    <source>
        <dbReference type="ARBA" id="ARBA00022692"/>
    </source>
</evidence>
<evidence type="ECO:0000313" key="16">
    <source>
        <dbReference type="EMBL" id="KAA0183416.1"/>
    </source>
</evidence>
<feature type="compositionally biased region" description="Basic residues" evidence="10">
    <location>
        <begin position="1868"/>
        <end position="1885"/>
    </location>
</feature>
<comment type="caution">
    <text evidence="16">The sequence shown here is derived from an EMBL/GenBank/DDBJ whole genome shotgun (WGS) entry which is preliminary data.</text>
</comment>
<keyword evidence="9" id="KW-1015">Disulfide bond</keyword>
<dbReference type="GO" id="GO:0008045">
    <property type="term" value="P:motor neuron axon guidance"/>
    <property type="evidence" value="ECO:0007669"/>
    <property type="project" value="TreeGrafter"/>
</dbReference>
<proteinExistence type="predicted"/>
<reference evidence="16" key="2">
    <citation type="journal article" date="2018" name="Environ. Sci. Technol.">
        <title>The Toxicogenome of Hyalella azteca: A Model for Sediment Ecotoxicology and Evolutionary Toxicology.</title>
        <authorList>
            <person name="Poynton H.C."/>
            <person name="Hasenbein S."/>
            <person name="Benoit J.B."/>
            <person name="Sepulveda M.S."/>
            <person name="Poelchau M.F."/>
            <person name="Hughes D.S.T."/>
            <person name="Murali S.C."/>
            <person name="Chen S."/>
            <person name="Glastad K.M."/>
            <person name="Goodisman M.A.D."/>
            <person name="Werren J.H."/>
            <person name="Vineis J.H."/>
            <person name="Bowen J.L."/>
            <person name="Friedrich M."/>
            <person name="Jones J."/>
            <person name="Robertson H.M."/>
            <person name="Feyereisen R."/>
            <person name="Mechler-Hickson A."/>
            <person name="Mathers N."/>
            <person name="Lee C.E."/>
            <person name="Colbourne J.K."/>
            <person name="Biales A."/>
            <person name="Johnston J.S."/>
            <person name="Wellborn G.A."/>
            <person name="Rosendale A.J."/>
            <person name="Cridge A.G."/>
            <person name="Munoz-Torres M.C."/>
            <person name="Bain P.A."/>
            <person name="Manny A.R."/>
            <person name="Major K.M."/>
            <person name="Lambert F.N."/>
            <person name="Vulpe C.D."/>
            <person name="Tuck P."/>
            <person name="Blalock B.J."/>
            <person name="Lin Y.Y."/>
            <person name="Smith M.E."/>
            <person name="Ochoa-Acuna H."/>
            <person name="Chen M.M."/>
            <person name="Childers C.P."/>
            <person name="Qu J."/>
            <person name="Dugan S."/>
            <person name="Lee S.L."/>
            <person name="Chao H."/>
            <person name="Dinh H."/>
            <person name="Han Y."/>
            <person name="Doddapaneni H."/>
            <person name="Worley K.C."/>
            <person name="Muzny D.M."/>
            <person name="Gibbs R.A."/>
            <person name="Richards S."/>
        </authorList>
    </citation>
    <scope>NUCLEOTIDE SEQUENCE</scope>
    <source>
        <strain evidence="16">HAZT.00-mixed</strain>
        <tissue evidence="16">Whole organism</tissue>
    </source>
</reference>
<evidence type="ECO:0000256" key="1">
    <source>
        <dbReference type="ARBA" id="ARBA00004167"/>
    </source>
</evidence>
<dbReference type="EMBL" id="JQDR03017699">
    <property type="protein sequence ID" value="KAA0183416.1"/>
    <property type="molecule type" value="Genomic_DNA"/>
</dbReference>
<dbReference type="InterPro" id="IPR011042">
    <property type="entry name" value="6-blade_b-propeller_TolB-like"/>
</dbReference>
<organism evidence="16">
    <name type="scientific">Hyalella azteca</name>
    <name type="common">Amphipod</name>
    <dbReference type="NCBI Taxonomy" id="294128"/>
    <lineage>
        <taxon>Eukaryota</taxon>
        <taxon>Metazoa</taxon>
        <taxon>Ecdysozoa</taxon>
        <taxon>Arthropoda</taxon>
        <taxon>Crustacea</taxon>
        <taxon>Multicrustacea</taxon>
        <taxon>Malacostraca</taxon>
        <taxon>Eumalacostraca</taxon>
        <taxon>Peracarida</taxon>
        <taxon>Amphipoda</taxon>
        <taxon>Senticaudata</taxon>
        <taxon>Talitrida</taxon>
        <taxon>Talitroidea</taxon>
        <taxon>Hyalellidae</taxon>
        <taxon>Hyalella</taxon>
    </lineage>
</organism>
<keyword evidence="4" id="KW-0245">EGF-like domain</keyword>
<dbReference type="Pfam" id="PF25021">
    <property type="entry name" value="TEN_NHL"/>
    <property type="match status" value="1"/>
</dbReference>
<evidence type="ECO:0000256" key="2">
    <source>
        <dbReference type="ARBA" id="ARBA00004236"/>
    </source>
</evidence>
<dbReference type="PANTHER" id="PTHR11219:SF69">
    <property type="entry name" value="TENEURIN-A"/>
    <property type="match status" value="1"/>
</dbReference>
<dbReference type="Proteomes" id="UP000711488">
    <property type="component" value="Unassembled WGS sequence"/>
</dbReference>
<sequence length="1896" mass="213863">MIGCAEDAAIDQRLAGCEYTCRRASVIRGRVVTRAGRGVIGVRVSTSDKNVGTTTSRRDGWFDLMVNGGGAVTLLLGRPVFQPKEIRVMVPWNEVVVLDDIVMHVSAAQENTAMSPERNFANNLAGNHKPCPEHDYDLLRPVVMVTSLLGVKGDCPDDDAVLVETQALQESVKIPGTDLYLIYHSSRARGYQSTIRIQLTPDTVPSSLRRVHLRIMLEGLLHTKVFEADPSIKYTYSWNRQNVYKQGVYGKTTARVSVGYEHADCGQILWEHQTVNAAAKYLTISAVGDFNIHVHHSYNFNQGILQRGDGSNKELAQGSRLVTTLLGTGEQRDVACDAQCNGRANTSPLLSPSCLAAAPNGSLYVGDFNLIRKVTTDGNVTTVAKLNPTLTERPLLPLTLSETRVSYRYHMAVSPLDGSVFVSDPEAHQVLKLRSTESVRDPAHNTVVYAGSGQRCLPGDRAKCGDGGSALHARLSYPKGLAMSADGDLYIADGTNIRVVTAAGIIHTVLGGHEHRGVKFYICKLRSHWSPVPCNGTIARDALRLRWPTELAISPLDGSLYVLDDHLVLRLTPDSRVQVPHPPSDAPHMSRSALLLAPQSIAFSLKGDLYVAESDTQRINRIRVISTDGHISTFAGAETRCNCRDPSCFCHAHENVLATSAVFPSISAIAVTPDDVVHISDQAGYRVRSIKSLLPEPNHNNEYEIFSPDTHEVYIFNRFGQHVSTRNVVTNQIMYNFTYTVKSPSGKLSTVIDAAQNRIQLMRDGNGEVTSIENPLKQRIQVKLNMRNQLEELVGPDGYNITFRYHVISGLLLSKVERGGSTFSYDYDNEGRLSRTVLPTGQVISLNYELSVRGAQVTVARDEKELETTTVRGTSITHTAGFVNTMSQGKGGLVRKSAWHHEVSLHERAFKVLETLSPTASQMFPVPALQLTKIDTDTINSYEWIYSSSLPATAELHVNNASLVVLRYDAASRTEALLSPSGAPLLNTTYDRVGHAVLYSPHRPLVPASMQYNQWGNVVRRTRGDLVELYQYDNLLRLTAITYGDNTTQQFVFSDRQTKPERVILPSGRQYEILYDDADALRSIITPTGTAYSYHLIMSIGCYKLKVALPADKVALMLRVSEQGRLLSVTQPLGGTRLFEYDTLGRLRGEYFGQGFTEYDYWEGGLLHGVKSRYDHNEVRYEFQYHGGLTKEMKLRFRSMKGDLHKVKLHYLYDTSGRLMRIELKVDSSKFDAFYIRFNNQTGALQAISDLRIVRQDLTNVIILDQNRHFICRRERDDYWRLAEKMITLQGRNVFRMALKYDNRGRISKMELEISGRQEFTNYTYMMDGQLLEATGTHKWLYSYDQNGNILSSTDNTRAEFLHYDEADRVIKVGDGNIEYDARGFVIRYDQQNFEYDTKGLLVHGWESDRRWWFRLSYDHLNRVYAYRDHFNNVTQFIYGRLDQPHLITHVHNPKTHSTTTLIYDDLNHLIAMDTPTGRIYVATDHAGSPIAYFEENGSLIHRLRWSSFGRLIESVGEKIWVGVGPWGSFVEPLTGVVLVNGFGYHPRLLQFLTPQWEKMTKAPRPVTDVYVYRFRNNDPVNAQSHFSEEIHDVKWWLRMTGVDLQNSLGSDYKDRILEKPEPSLDVSMKPSIGISSSLTCQYRAGINYLKHLSFFSPKNEPTALEWQYAPISQQSYVFGPGVLVSVVNKRVLINFVTVVEDGSSVIGDVIRIVLNNSLLLDVVATENDHETFYFVWEEKRREAEHEKHLARLSGIFNVTKVNGAIGPGVHLATPTANLMILYGIRPSRARSYILEQLEKRAASTAWDREAALVRAGRPGTREWQPDEKTQLIKNGYVRGFLPSSLHSTDDYPFLAADPTNVMFRRDSSRKRRKTRRKNRKKGWRRRDWSRDTRAT</sequence>
<feature type="domain" description="Teneurin 1-4-like FN-plug" evidence="12">
    <location>
        <begin position="195"/>
        <end position="275"/>
    </location>
</feature>
<evidence type="ECO:0000256" key="7">
    <source>
        <dbReference type="ARBA" id="ARBA00022989"/>
    </source>
</evidence>
<dbReference type="Gene3D" id="2.120.10.30">
    <property type="entry name" value="TolB, C-terminal domain"/>
    <property type="match status" value="3"/>
</dbReference>
<evidence type="ECO:0000256" key="8">
    <source>
        <dbReference type="ARBA" id="ARBA00023136"/>
    </source>
</evidence>
<dbReference type="Pfam" id="PF24329">
    <property type="entry name" value="FN-plug_TEN1-4"/>
    <property type="match status" value="1"/>
</dbReference>
<feature type="domain" description="Teneurin NHL" evidence="14">
    <location>
        <begin position="321"/>
        <end position="690"/>
    </location>
</feature>
<evidence type="ECO:0000256" key="3">
    <source>
        <dbReference type="ARBA" id="ARBA00022475"/>
    </source>
</evidence>
<feature type="compositionally biased region" description="Basic and acidic residues" evidence="10">
    <location>
        <begin position="1886"/>
        <end position="1896"/>
    </location>
</feature>
<dbReference type="Pfam" id="PF25020">
    <property type="entry name" value="TTR_TEN1-4"/>
    <property type="match status" value="1"/>
</dbReference>
<evidence type="ECO:0000256" key="6">
    <source>
        <dbReference type="ARBA" id="ARBA00022737"/>
    </source>
</evidence>
<reference evidence="16" key="3">
    <citation type="submission" date="2019-06" db="EMBL/GenBank/DDBJ databases">
        <authorList>
            <person name="Poynton C."/>
            <person name="Hasenbein S."/>
            <person name="Benoit J.B."/>
            <person name="Sepulveda M.S."/>
            <person name="Poelchau M.F."/>
            <person name="Murali S.C."/>
            <person name="Chen S."/>
            <person name="Glastad K.M."/>
            <person name="Werren J.H."/>
            <person name="Vineis J.H."/>
            <person name="Bowen J.L."/>
            <person name="Friedrich M."/>
            <person name="Jones J."/>
            <person name="Robertson H.M."/>
            <person name="Feyereisen R."/>
            <person name="Mechler-Hickson A."/>
            <person name="Mathers N."/>
            <person name="Lee C.E."/>
            <person name="Colbourne J.K."/>
            <person name="Biales A."/>
            <person name="Johnston J.S."/>
            <person name="Wellborn G.A."/>
            <person name="Rosendale A.J."/>
            <person name="Cridge A.G."/>
            <person name="Munoz-Torres M.C."/>
            <person name="Bain P.A."/>
            <person name="Manny A.R."/>
            <person name="Major K.M."/>
            <person name="Lambert F.N."/>
            <person name="Vulpe C.D."/>
            <person name="Tuck P."/>
            <person name="Blalock B.J."/>
            <person name="Lin Y.-Y."/>
            <person name="Smith M.E."/>
            <person name="Ochoa-Acuna H."/>
            <person name="Chen M.-J.M."/>
            <person name="Childers C.P."/>
            <person name="Qu J."/>
            <person name="Dugan S."/>
            <person name="Lee S.L."/>
            <person name="Chao H."/>
            <person name="Dinh H."/>
            <person name="Han Y."/>
            <person name="Doddapaneni H."/>
            <person name="Worley K.C."/>
            <person name="Muzny D.M."/>
            <person name="Gibbs R.A."/>
            <person name="Richards S."/>
        </authorList>
    </citation>
    <scope>NUCLEOTIDE SEQUENCE</scope>
    <source>
        <strain evidence="16">HAZT.00-mixed</strain>
        <tissue evidence="16">Whole organism</tissue>
    </source>
</reference>
<keyword evidence="3" id="KW-1003">Cell membrane</keyword>
<dbReference type="InterPro" id="IPR056820">
    <property type="entry name" value="TEN_TTR-like"/>
</dbReference>
<evidence type="ECO:0000259" key="11">
    <source>
        <dbReference type="Pfam" id="PF15636"/>
    </source>
</evidence>
<feature type="region of interest" description="Disordered" evidence="10">
    <location>
        <begin position="1866"/>
        <end position="1896"/>
    </location>
</feature>
<dbReference type="PANTHER" id="PTHR11219">
    <property type="entry name" value="TENEURIN AND N-ACETYLGLUCOSAMINE-1-PHOSPHODIESTER ALPHA-N-ACETYLGLUCOSAMINIDASE"/>
    <property type="match status" value="1"/>
</dbReference>
<dbReference type="SUPFAM" id="SSF101898">
    <property type="entry name" value="NHL repeat"/>
    <property type="match status" value="1"/>
</dbReference>
<dbReference type="GO" id="GO:0005886">
    <property type="term" value="C:plasma membrane"/>
    <property type="evidence" value="ECO:0007669"/>
    <property type="project" value="UniProtKB-SubCell"/>
</dbReference>
<dbReference type="Gene3D" id="2.180.10.10">
    <property type="entry name" value="RHS repeat-associated core"/>
    <property type="match status" value="1"/>
</dbReference>
<gene>
    <name evidence="16" type="primary">ten-m</name>
    <name evidence="16" type="ORF">HAZT_HAZT005255</name>
</gene>
<accession>A0A6A0GP30</accession>
<comment type="subcellular location">
    <subcellularLocation>
        <location evidence="2">Cell membrane</location>
    </subcellularLocation>
    <subcellularLocation>
        <location evidence="1">Membrane</location>
        <topology evidence="1">Single-pass membrane protein</topology>
    </subcellularLocation>
</comment>
<evidence type="ECO:0000259" key="15">
    <source>
        <dbReference type="Pfam" id="PF25023"/>
    </source>
</evidence>
<dbReference type="Pfam" id="PF15636">
    <property type="entry name" value="Tox-GHH"/>
    <property type="match status" value="1"/>
</dbReference>
<dbReference type="InterPro" id="IPR051216">
    <property type="entry name" value="Teneurin"/>
</dbReference>
<evidence type="ECO:0000256" key="9">
    <source>
        <dbReference type="ARBA" id="ARBA00023157"/>
    </source>
</evidence>
<dbReference type="InterPro" id="IPR057627">
    <property type="entry name" value="FN-plug_TEN1-4"/>
</dbReference>
<feature type="domain" description="Tox-GHH" evidence="11">
    <location>
        <begin position="1791"/>
        <end position="1866"/>
    </location>
</feature>
<dbReference type="NCBIfam" id="TIGR01643">
    <property type="entry name" value="YD_repeat_2x"/>
    <property type="match status" value="1"/>
</dbReference>
<dbReference type="Pfam" id="PF25023">
    <property type="entry name" value="TEN_YD-shell"/>
    <property type="match status" value="1"/>
</dbReference>
<feature type="domain" description="Teneurin TTR-like" evidence="13">
    <location>
        <begin position="21"/>
        <end position="103"/>
    </location>
</feature>